<feature type="transmembrane region" description="Helical" evidence="6">
    <location>
        <begin position="360"/>
        <end position="382"/>
    </location>
</feature>
<evidence type="ECO:0000256" key="5">
    <source>
        <dbReference type="ARBA" id="ARBA00023136"/>
    </source>
</evidence>
<evidence type="ECO:0000256" key="7">
    <source>
        <dbReference type="SAM" id="MobiDB-lite"/>
    </source>
</evidence>
<evidence type="ECO:0000256" key="3">
    <source>
        <dbReference type="ARBA" id="ARBA00022692"/>
    </source>
</evidence>
<dbReference type="PANTHER" id="PTHR12372">
    <property type="entry name" value="PECANEX"/>
    <property type="match status" value="1"/>
</dbReference>
<evidence type="ECO:0000313" key="9">
    <source>
        <dbReference type="Proteomes" id="UP000694871"/>
    </source>
</evidence>
<accession>A0ABM1KXY2</accession>
<proteinExistence type="inferred from homology"/>
<evidence type="ECO:0000256" key="1">
    <source>
        <dbReference type="ARBA" id="ARBA00004141"/>
    </source>
</evidence>
<evidence type="ECO:0000259" key="8">
    <source>
        <dbReference type="Pfam" id="PF05041"/>
    </source>
</evidence>
<evidence type="ECO:0000256" key="4">
    <source>
        <dbReference type="ARBA" id="ARBA00022989"/>
    </source>
</evidence>
<feature type="transmembrane region" description="Helical" evidence="6">
    <location>
        <begin position="453"/>
        <end position="473"/>
    </location>
</feature>
<evidence type="ECO:0000256" key="6">
    <source>
        <dbReference type="RuleBase" id="RU367089"/>
    </source>
</evidence>
<feature type="transmembrane region" description="Helical" evidence="6">
    <location>
        <begin position="173"/>
        <end position="195"/>
    </location>
</feature>
<keyword evidence="9" id="KW-1185">Reference proteome</keyword>
<feature type="transmembrane region" description="Helical" evidence="6">
    <location>
        <begin position="317"/>
        <end position="339"/>
    </location>
</feature>
<feature type="domain" description="Pecanex C-terminal" evidence="8">
    <location>
        <begin position="1012"/>
        <end position="1167"/>
    </location>
</feature>
<feature type="transmembrane region" description="Helical" evidence="6">
    <location>
        <begin position="247"/>
        <end position="273"/>
    </location>
</feature>
<dbReference type="Proteomes" id="UP000694871">
    <property type="component" value="Unplaced"/>
</dbReference>
<keyword evidence="3 6" id="KW-0812">Transmembrane</keyword>
<evidence type="ECO:0000256" key="2">
    <source>
        <dbReference type="ARBA" id="ARBA00010170"/>
    </source>
</evidence>
<comment type="similarity">
    <text evidence="2 6">Belongs to the pecanex family.</text>
</comment>
<comment type="subcellular location">
    <subcellularLocation>
        <location evidence="1 6">Membrane</location>
        <topology evidence="1 6">Multi-pass membrane protein</topology>
    </subcellularLocation>
</comment>
<sequence>MRMGPDVPLLDYHKRDFLLRRLTQTALGGPRLKLGQSAPSYVFVNQVVLFLLPWVLGGVGTTLYQLGVLQDYGTAALSGGLMLAAATIVQGAALEARRRRPSAQRVPMHNNLTDEDVWEFAGCAGSETVKFLIPGKKYVANIIGHSVLAGVLCALGTWYLLPNRLTSLYGGNGGASVALFVFGWLTVCIGEYSLIVNTPTETAAFQVLDTYEITALMRPFYILAFVAVDLADRFTVDVPGLKLVNQILHVVFLVLPVFWMLGVLPPLDALFLWGMEQLLEFGLGGSPMASDIRLLGMVLVSAAAAIASYFIPSSVGVVVFMTGFGFALSLDLSKIWFALKLVPVSCSAVQRFQDVTACRIQWRATVFYLTVFALALAEAGLLHYELGSRAFSRTSLQAVMGYISMALLLVTWILGEVQTVYVFGILRNPFYPKDVTVANGFVGKRKGLSRIGAFRRFLTTVVSPFAMIAFLSLDNSLHRLPSVYISIGFTRSFRMVWQNTESALLDVVVVFAIQLLLFNTDLWWNRSLNTGTRLLLVGFIRNRLFQFISKMQFAITVLWTSWAEKKQRRTSSAPLIILNVVFFPVLLSLMLLCALLSSPLLPLFSLPVFLIGFPRPGRSWPGPVGETAYLCHDTVYYQQMVPSLAMALQAAFSSGSLGPCSPGSHYLCRFQDRLVWIHVVERGFTYCCVNIKGLELEETSCHTAEVRRVDDIFETAFEYEGHPRRPSLNRHFGNILTPCTVLPTKLYSDARNVLSGIIDLPENRWQMKDDFIKVLLWVLVHHCYAKRKRPKPPGEAQERESPPLTPPEISSKTRDRTNIRLSGSDSLSMESIDDWTDRSHLFDLESSRRTSEAQGSLPRLFSSLPGSVEIGDELEGDRFYTSVLPALPTLGTGKRQVARPPPVPFNSRCSELLAVPRQWRTAPCPDAELKEMGQRFPEDWFHFVLRRLNFSHSKDDPFGSLGDLTEDPALQQAYLQVVLSCWVGMFGADHSLPSPGQIFRTYNGDIPWSTCMRWLVGKEELFQLALKAFRYTVKLMVDKASLGAFENFKELLSCLEGYENDWFIGVASEKEWQQAVLQEKPFLFSLGFDAEKGVCTSRMLTLQEFSLPVGKLRGEAVRGQWANLSWEMLYATNDDEERFSMQAHLLLLRNLTIQAADPPHGSPVYSSVPLHVPLL</sequence>
<feature type="transmembrane region" description="Helical" evidence="6">
    <location>
        <begin position="138"/>
        <end position="161"/>
    </location>
</feature>
<dbReference type="InterPro" id="IPR039797">
    <property type="entry name" value="Pecanex"/>
</dbReference>
<dbReference type="GeneID" id="107120395"/>
<dbReference type="InterPro" id="IPR007735">
    <property type="entry name" value="Pecanex_C"/>
</dbReference>
<keyword evidence="4 6" id="KW-1133">Transmembrane helix</keyword>
<dbReference type="PANTHER" id="PTHR12372:SF6">
    <property type="entry name" value="PECANEX-LIKE PROTEIN 4"/>
    <property type="match status" value="1"/>
</dbReference>
<organism evidence="9 10">
    <name type="scientific">Gekko japonicus</name>
    <name type="common">Schlegel's Japanese gecko</name>
    <dbReference type="NCBI Taxonomy" id="146911"/>
    <lineage>
        <taxon>Eukaryota</taxon>
        <taxon>Metazoa</taxon>
        <taxon>Chordata</taxon>
        <taxon>Craniata</taxon>
        <taxon>Vertebrata</taxon>
        <taxon>Euteleostomi</taxon>
        <taxon>Lepidosauria</taxon>
        <taxon>Squamata</taxon>
        <taxon>Bifurcata</taxon>
        <taxon>Gekkota</taxon>
        <taxon>Gekkonidae</taxon>
        <taxon>Gekkoninae</taxon>
        <taxon>Gekko</taxon>
    </lineage>
</organism>
<feature type="region of interest" description="Disordered" evidence="7">
    <location>
        <begin position="788"/>
        <end position="823"/>
    </location>
</feature>
<feature type="transmembrane region" description="Helical" evidence="6">
    <location>
        <begin position="41"/>
        <end position="66"/>
    </location>
</feature>
<feature type="transmembrane region" description="Helical" evidence="6">
    <location>
        <begin position="504"/>
        <end position="524"/>
    </location>
</feature>
<name>A0ABM1KXY2_GEKJA</name>
<evidence type="ECO:0000313" key="10">
    <source>
        <dbReference type="RefSeq" id="XP_015278569.1"/>
    </source>
</evidence>
<dbReference type="RefSeq" id="XP_015278569.1">
    <property type="nucleotide sequence ID" value="XM_015423083.1"/>
</dbReference>
<feature type="transmembrane region" description="Helical" evidence="6">
    <location>
        <begin position="72"/>
        <end position="94"/>
    </location>
</feature>
<feature type="transmembrane region" description="Helical" evidence="6">
    <location>
        <begin position="402"/>
        <end position="423"/>
    </location>
</feature>
<dbReference type="Pfam" id="PF05041">
    <property type="entry name" value="Pecanex_C"/>
    <property type="match status" value="1"/>
</dbReference>
<protein>
    <recommendedName>
        <fullName evidence="6">Pecanex-like protein</fullName>
    </recommendedName>
</protein>
<reference evidence="10" key="1">
    <citation type="submission" date="2025-08" db="UniProtKB">
        <authorList>
            <consortium name="RefSeq"/>
        </authorList>
    </citation>
    <scope>IDENTIFICATION</scope>
</reference>
<keyword evidence="5 6" id="KW-0472">Membrane</keyword>
<gene>
    <name evidence="10" type="primary">PCNX4</name>
</gene>
<feature type="transmembrane region" description="Helical" evidence="6">
    <location>
        <begin position="575"/>
        <end position="597"/>
    </location>
</feature>